<dbReference type="InterPro" id="IPR029069">
    <property type="entry name" value="HotDog_dom_sf"/>
</dbReference>
<protein>
    <submittedName>
        <fullName evidence="3">Acyl dehydratase</fullName>
    </submittedName>
</protein>
<dbReference type="OrthoDB" id="5522043at2"/>
<evidence type="ECO:0000313" key="3">
    <source>
        <dbReference type="EMBL" id="SHK33982.1"/>
    </source>
</evidence>
<dbReference type="InterPro" id="IPR054357">
    <property type="entry name" value="MFE-2_N"/>
</dbReference>
<evidence type="ECO:0000313" key="4">
    <source>
        <dbReference type="Proteomes" id="UP000324252"/>
    </source>
</evidence>
<dbReference type="Pfam" id="PF22622">
    <property type="entry name" value="MFE-2_hydrat-2_N"/>
    <property type="match status" value="1"/>
</dbReference>
<feature type="domain" description="MaoC-like" evidence="1">
    <location>
        <begin position="167"/>
        <end position="277"/>
    </location>
</feature>
<dbReference type="Gene3D" id="3.10.129.10">
    <property type="entry name" value="Hotdog Thioesterase"/>
    <property type="match status" value="1"/>
</dbReference>
<dbReference type="GO" id="GO:0006635">
    <property type="term" value="P:fatty acid beta-oxidation"/>
    <property type="evidence" value="ECO:0007669"/>
    <property type="project" value="TreeGrafter"/>
</dbReference>
<organism evidence="3 4">
    <name type="scientific">Lutimaribacter pacificus</name>
    <dbReference type="NCBI Taxonomy" id="391948"/>
    <lineage>
        <taxon>Bacteria</taxon>
        <taxon>Pseudomonadati</taxon>
        <taxon>Pseudomonadota</taxon>
        <taxon>Alphaproteobacteria</taxon>
        <taxon>Rhodobacterales</taxon>
        <taxon>Roseobacteraceae</taxon>
        <taxon>Lutimaribacter</taxon>
    </lineage>
</organism>
<gene>
    <name evidence="3" type="ORF">SAMN05444142_104369</name>
</gene>
<dbReference type="PANTHER" id="PTHR13078">
    <property type="entry name" value="PEROXISOMAL MULTIFUNCTIONAL ENZYME TYPE 2-RELATED"/>
    <property type="match status" value="1"/>
</dbReference>
<name>A0A1H0HMB1_9RHOB</name>
<dbReference type="AlphaFoldDB" id="A0A1H0HMB1"/>
<evidence type="ECO:0000259" key="2">
    <source>
        <dbReference type="Pfam" id="PF22622"/>
    </source>
</evidence>
<dbReference type="GO" id="GO:0044594">
    <property type="term" value="F:17-beta-hydroxysteroid dehydrogenase (NAD+) activity"/>
    <property type="evidence" value="ECO:0007669"/>
    <property type="project" value="TreeGrafter"/>
</dbReference>
<accession>A0A1H0HMB1</accession>
<dbReference type="SUPFAM" id="SSF54637">
    <property type="entry name" value="Thioesterase/thiol ester dehydrase-isomerase"/>
    <property type="match status" value="2"/>
</dbReference>
<dbReference type="InterPro" id="IPR002539">
    <property type="entry name" value="MaoC-like_dom"/>
</dbReference>
<keyword evidence="4" id="KW-1185">Reference proteome</keyword>
<dbReference type="EMBL" id="FQZZ01000004">
    <property type="protein sequence ID" value="SHK33982.1"/>
    <property type="molecule type" value="Genomic_DNA"/>
</dbReference>
<feature type="domain" description="Peroxisomal multifunctional enzyme type 2-like N-terminal" evidence="2">
    <location>
        <begin position="19"/>
        <end position="146"/>
    </location>
</feature>
<proteinExistence type="predicted"/>
<sequence length="290" mass="31137">MPHSHATYLNWPIPDSAQSYTRRDTILYALGVGLGGDPVDPGQLSFLYEKGLRALPTLGLVVGSPGAWFADPQLGLDFSRLVNAGVSATFHAPMPVEGEVVGRNSVVSVADKGPERGLLLVTRRSLYSRADDTHLCDIETTYLFRGDGQSVEAIGAPLARPHGIPDTAPDDIVSFGTLNQSALIYRLSGDLNPLHIDPEAARAAGFPRPILHGLCSLGIVAHMITTRLCAGDPARLRSLAARFVAPLFPGETIDLELWRRGEDVTFRARAKERDTIVLDNGRSLIDGNGG</sequence>
<reference evidence="3 4" key="1">
    <citation type="submission" date="2016-11" db="EMBL/GenBank/DDBJ databases">
        <authorList>
            <person name="Varghese N."/>
            <person name="Submissions S."/>
        </authorList>
    </citation>
    <scope>NUCLEOTIDE SEQUENCE [LARGE SCALE GENOMIC DNA]</scope>
    <source>
        <strain evidence="3 4">DSM 29620</strain>
    </source>
</reference>
<dbReference type="CDD" id="cd03448">
    <property type="entry name" value="HDE_HSD"/>
    <property type="match status" value="1"/>
</dbReference>
<dbReference type="Pfam" id="PF01575">
    <property type="entry name" value="MaoC_dehydratas"/>
    <property type="match status" value="1"/>
</dbReference>
<dbReference type="PANTHER" id="PTHR13078:SF56">
    <property type="entry name" value="PEROXISOMAL MULTIFUNCTIONAL ENZYME TYPE 2"/>
    <property type="match status" value="1"/>
</dbReference>
<dbReference type="GO" id="GO:0004300">
    <property type="term" value="F:enoyl-CoA hydratase activity"/>
    <property type="evidence" value="ECO:0007669"/>
    <property type="project" value="TreeGrafter"/>
</dbReference>
<dbReference type="Proteomes" id="UP000324252">
    <property type="component" value="Unassembled WGS sequence"/>
</dbReference>
<dbReference type="GO" id="GO:0003857">
    <property type="term" value="F:(3S)-3-hydroxyacyl-CoA dehydrogenase (NAD+) activity"/>
    <property type="evidence" value="ECO:0007669"/>
    <property type="project" value="TreeGrafter"/>
</dbReference>
<evidence type="ECO:0000259" key="1">
    <source>
        <dbReference type="Pfam" id="PF01575"/>
    </source>
</evidence>